<reference evidence="3" key="1">
    <citation type="journal article" date="2011" name="Nat. Biotechnol.">
        <title>The genomic sequence of the Chinese hamster ovary (CHO)-K1 cell line.</title>
        <authorList>
            <person name="Xu X."/>
            <person name="Nagarajan H."/>
            <person name="Lewis N.E."/>
            <person name="Pan S."/>
            <person name="Cai Z."/>
            <person name="Liu X."/>
            <person name="Chen W."/>
            <person name="Xie M."/>
            <person name="Wang W."/>
            <person name="Hammond S."/>
            <person name="Andersen M.R."/>
            <person name="Neff N."/>
            <person name="Passarelli B."/>
            <person name="Koh W."/>
            <person name="Fan H.C."/>
            <person name="Wang J."/>
            <person name="Gui Y."/>
            <person name="Lee K.H."/>
            <person name="Betenbaugh M.J."/>
            <person name="Quake S.R."/>
            <person name="Famili I."/>
            <person name="Palsson B.O."/>
            <person name="Wang J."/>
        </authorList>
    </citation>
    <scope>NUCLEOTIDE SEQUENCE [LARGE SCALE GENOMIC DNA]</scope>
    <source>
        <strain evidence="3">CHO K1 cell line</strain>
    </source>
</reference>
<evidence type="ECO:0000313" key="3">
    <source>
        <dbReference type="Proteomes" id="UP000001075"/>
    </source>
</evidence>
<proteinExistence type="predicted"/>
<dbReference type="InParanoid" id="G3H2I7"/>
<keyword evidence="1" id="KW-0472">Membrane</keyword>
<evidence type="ECO:0000256" key="1">
    <source>
        <dbReference type="SAM" id="Phobius"/>
    </source>
</evidence>
<feature type="transmembrane region" description="Helical" evidence="1">
    <location>
        <begin position="12"/>
        <end position="30"/>
    </location>
</feature>
<accession>G3H2I7</accession>
<organism evidence="2 3">
    <name type="scientific">Cricetulus griseus</name>
    <name type="common">Chinese hamster</name>
    <name type="synonym">Cricetulus barabensis griseus</name>
    <dbReference type="NCBI Taxonomy" id="10029"/>
    <lineage>
        <taxon>Eukaryota</taxon>
        <taxon>Metazoa</taxon>
        <taxon>Chordata</taxon>
        <taxon>Craniata</taxon>
        <taxon>Vertebrata</taxon>
        <taxon>Euteleostomi</taxon>
        <taxon>Mammalia</taxon>
        <taxon>Eutheria</taxon>
        <taxon>Euarchontoglires</taxon>
        <taxon>Glires</taxon>
        <taxon>Rodentia</taxon>
        <taxon>Myomorpha</taxon>
        <taxon>Muroidea</taxon>
        <taxon>Cricetidae</taxon>
        <taxon>Cricetinae</taxon>
        <taxon>Cricetulus</taxon>
    </lineage>
</organism>
<sequence length="68" mass="7463">MVGPVFGRSATLGQVVLGLFCLILVIRIELNVLNHKQSEKHHFQEVQCALGLAAQATDFTLWETDPTG</sequence>
<evidence type="ECO:0000313" key="2">
    <source>
        <dbReference type="EMBL" id="EGW03829.1"/>
    </source>
</evidence>
<gene>
    <name evidence="2" type="ORF">I79_004400</name>
</gene>
<keyword evidence="1" id="KW-1133">Transmembrane helix</keyword>
<protein>
    <submittedName>
        <fullName evidence="2">Uncharacterized protein</fullName>
    </submittedName>
</protein>
<dbReference type="Proteomes" id="UP000001075">
    <property type="component" value="Unassembled WGS sequence"/>
</dbReference>
<name>G3H2I7_CRIGR</name>
<dbReference type="AlphaFoldDB" id="G3H2I7"/>
<keyword evidence="1" id="KW-0812">Transmembrane</keyword>
<dbReference type="EMBL" id="JH000115">
    <property type="protein sequence ID" value="EGW03829.1"/>
    <property type="molecule type" value="Genomic_DNA"/>
</dbReference>